<dbReference type="KEGG" id="mym:A176_000057"/>
<name>A0A0H4WP92_9BACT</name>
<dbReference type="STRING" id="1297742.A176_000057"/>
<dbReference type="Proteomes" id="UP000009026">
    <property type="component" value="Chromosome"/>
</dbReference>
<evidence type="ECO:0000313" key="1">
    <source>
        <dbReference type="EMBL" id="AKQ63145.1"/>
    </source>
</evidence>
<dbReference type="PATRIC" id="fig|1297742.4.peg.59"/>
<dbReference type="AlphaFoldDB" id="A0A0H4WP92"/>
<dbReference type="EMBL" id="CP012109">
    <property type="protein sequence ID" value="AKQ63145.1"/>
    <property type="molecule type" value="Genomic_DNA"/>
</dbReference>
<sequence>MVLLDILEEHLSEAAFQWEQWERALRAPDFTLHECAVVEERLRAHLEGIEEESAVEAVLWPAFETEEPPLIFAATYALLEVGKLDEVLLQFKSAKPEARVGIRRALELSETPALSARLTELLKFGSSPVPWTPEM</sequence>
<accession>A0A0H4WP92</accession>
<evidence type="ECO:0008006" key="3">
    <source>
        <dbReference type="Google" id="ProtNLM"/>
    </source>
</evidence>
<dbReference type="RefSeq" id="WP_002638074.1">
    <property type="nucleotide sequence ID" value="NZ_CP012109.1"/>
</dbReference>
<proteinExistence type="predicted"/>
<dbReference type="OrthoDB" id="5494927at2"/>
<reference evidence="1 2" key="1">
    <citation type="journal article" date="2016" name="PLoS ONE">
        <title>Complete Genome Sequence and Comparative Genomics of a Novel Myxobacterium Myxococcus hansupus.</title>
        <authorList>
            <person name="Sharma G."/>
            <person name="Narwani T."/>
            <person name="Subramanian S."/>
        </authorList>
    </citation>
    <scope>NUCLEOTIDE SEQUENCE [LARGE SCALE GENOMIC DNA]</scope>
    <source>
        <strain evidence="2">mixupus</strain>
    </source>
</reference>
<keyword evidence="2" id="KW-1185">Reference proteome</keyword>
<evidence type="ECO:0000313" key="2">
    <source>
        <dbReference type="Proteomes" id="UP000009026"/>
    </source>
</evidence>
<protein>
    <recommendedName>
        <fullName evidence="3">HEAT repeat domain-containing protein</fullName>
    </recommendedName>
</protein>
<organism evidence="1 2">
    <name type="scientific">Pseudomyxococcus hansupus</name>
    <dbReference type="NCBI Taxonomy" id="1297742"/>
    <lineage>
        <taxon>Bacteria</taxon>
        <taxon>Pseudomonadati</taxon>
        <taxon>Myxococcota</taxon>
        <taxon>Myxococcia</taxon>
        <taxon>Myxococcales</taxon>
        <taxon>Cystobacterineae</taxon>
        <taxon>Myxococcaceae</taxon>
        <taxon>Pseudomyxococcus</taxon>
    </lineage>
</organism>
<gene>
    <name evidence="1" type="ORF">A176_000057</name>
</gene>